<dbReference type="InterPro" id="IPR013986">
    <property type="entry name" value="DExx_box_DNA_helicase_dom_sf"/>
</dbReference>
<keyword evidence="5" id="KW-0067">ATP-binding</keyword>
<organism evidence="12">
    <name type="scientific">marine sediment metagenome</name>
    <dbReference type="NCBI Taxonomy" id="412755"/>
    <lineage>
        <taxon>unclassified sequences</taxon>
        <taxon>metagenomes</taxon>
        <taxon>ecological metagenomes</taxon>
    </lineage>
</organism>
<comment type="catalytic activity">
    <reaction evidence="10">
        <text>ATP + H2O = ADP + phosphate + H(+)</text>
        <dbReference type="Rhea" id="RHEA:13065"/>
        <dbReference type="ChEBI" id="CHEBI:15377"/>
        <dbReference type="ChEBI" id="CHEBI:15378"/>
        <dbReference type="ChEBI" id="CHEBI:30616"/>
        <dbReference type="ChEBI" id="CHEBI:43474"/>
        <dbReference type="ChEBI" id="CHEBI:456216"/>
        <dbReference type="EC" id="5.6.2.4"/>
    </reaction>
</comment>
<dbReference type="AlphaFoldDB" id="A0A0F9TJM7"/>
<evidence type="ECO:0000256" key="2">
    <source>
        <dbReference type="ARBA" id="ARBA00022741"/>
    </source>
</evidence>
<dbReference type="InterPro" id="IPR014017">
    <property type="entry name" value="DNA_helicase_UvrD-like_C"/>
</dbReference>
<evidence type="ECO:0000256" key="3">
    <source>
        <dbReference type="ARBA" id="ARBA00022801"/>
    </source>
</evidence>
<comment type="caution">
    <text evidence="12">The sequence shown here is derived from an EMBL/GenBank/DDBJ whole genome shotgun (WGS) entry which is preliminary data.</text>
</comment>
<dbReference type="PANTHER" id="PTHR11070">
    <property type="entry name" value="UVRD / RECB / PCRA DNA HELICASE FAMILY MEMBER"/>
    <property type="match status" value="1"/>
</dbReference>
<gene>
    <name evidence="12" type="ORF">LCGC14_0320230</name>
</gene>
<dbReference type="GO" id="GO:0003677">
    <property type="term" value="F:DNA binding"/>
    <property type="evidence" value="ECO:0007669"/>
    <property type="project" value="UniProtKB-KW"/>
</dbReference>
<evidence type="ECO:0000256" key="10">
    <source>
        <dbReference type="ARBA" id="ARBA00048988"/>
    </source>
</evidence>
<dbReference type="EMBL" id="LAZR01000215">
    <property type="protein sequence ID" value="KKN81410.1"/>
    <property type="molecule type" value="Genomic_DNA"/>
</dbReference>
<evidence type="ECO:0000256" key="7">
    <source>
        <dbReference type="ARBA" id="ARBA00023235"/>
    </source>
</evidence>
<comment type="similarity">
    <text evidence="1">Belongs to the helicase family. UvrD subfamily.</text>
</comment>
<sequence length="541" mass="61392">MQEFHVLGPPGTGKTTYLTRQIKAARERYDERGVMVVSFTRTAAAEIAARIDPEAGKRRRKDRTTAARVGTLHSICFHLLDQPKIADKMIAKWNEVAASSDQLCGAKDFEDPDWNGSGFGAGDDKMSMVQRMRATMTPFTAWPTEAQGFYRRWCKWKDDEGYMDFTDLIETCVTKKVPPPAGVRVAILDEAQDSTKLELTLMRQWAEHFDKLVIAYDDDQALFTWRGATPDSLIEAPISENQKRILSQSYRVPRVIHSFAMSWIEKISARVTKPYLPRDVEGSIETTSATFRHVQPLINEINTEIAAGRTFMVLAACSYMLNPIVSVLRDEGIPFHNPYRLTRGDWNPLRNAKGSLANRLWTFLSRNSTIHGDGAFLEVWTAKEVYAWAEHLSAAVFARRGAKSELKKLAKETPNDVIRDEEFFRPEHRSAIYNGDLDWYERNILPPKQRGFSYPIRIIRRDPKLITETPKVVVGTVHSVKGSESDVVSIWPDLSPNGFGHWCSSNGKDDVRRTFYVAFTRARERLLLGSPRSTAGVEWGV</sequence>
<keyword evidence="4" id="KW-0347">Helicase</keyword>
<evidence type="ECO:0000256" key="9">
    <source>
        <dbReference type="ARBA" id="ARBA00034808"/>
    </source>
</evidence>
<dbReference type="GO" id="GO:0043138">
    <property type="term" value="F:3'-5' DNA helicase activity"/>
    <property type="evidence" value="ECO:0007669"/>
    <property type="project" value="UniProtKB-EC"/>
</dbReference>
<proteinExistence type="inferred from homology"/>
<dbReference type="EC" id="5.6.2.4" evidence="9"/>
<dbReference type="GO" id="GO:0000725">
    <property type="term" value="P:recombinational repair"/>
    <property type="evidence" value="ECO:0007669"/>
    <property type="project" value="TreeGrafter"/>
</dbReference>
<dbReference type="Gene3D" id="1.10.10.160">
    <property type="match status" value="1"/>
</dbReference>
<dbReference type="PANTHER" id="PTHR11070:SF2">
    <property type="entry name" value="ATP-DEPENDENT DNA HELICASE SRS2"/>
    <property type="match status" value="1"/>
</dbReference>
<keyword evidence="7" id="KW-0413">Isomerase</keyword>
<dbReference type="GO" id="GO:0005524">
    <property type="term" value="F:ATP binding"/>
    <property type="evidence" value="ECO:0007669"/>
    <property type="project" value="UniProtKB-KW"/>
</dbReference>
<name>A0A0F9TJM7_9ZZZZ</name>
<evidence type="ECO:0000256" key="6">
    <source>
        <dbReference type="ARBA" id="ARBA00023125"/>
    </source>
</evidence>
<evidence type="ECO:0000259" key="11">
    <source>
        <dbReference type="PROSITE" id="PS51198"/>
    </source>
</evidence>
<dbReference type="InterPro" id="IPR014016">
    <property type="entry name" value="UvrD-like_ATP-bd"/>
</dbReference>
<dbReference type="Pfam" id="PF00580">
    <property type="entry name" value="UvrD-helicase"/>
    <property type="match status" value="1"/>
</dbReference>
<accession>A0A0F9TJM7</accession>
<dbReference type="Pfam" id="PF13361">
    <property type="entry name" value="UvrD_C"/>
    <property type="match status" value="1"/>
</dbReference>
<dbReference type="InterPro" id="IPR027417">
    <property type="entry name" value="P-loop_NTPase"/>
</dbReference>
<keyword evidence="2" id="KW-0547">Nucleotide-binding</keyword>
<comment type="catalytic activity">
    <reaction evidence="8">
        <text>Couples ATP hydrolysis with the unwinding of duplex DNA by translocating in the 3'-5' direction.</text>
        <dbReference type="EC" id="5.6.2.4"/>
    </reaction>
</comment>
<dbReference type="InterPro" id="IPR000212">
    <property type="entry name" value="DNA_helicase_UvrD/REP"/>
</dbReference>
<protein>
    <recommendedName>
        <fullName evidence="9">DNA 3'-5' helicase</fullName>
        <ecNumber evidence="9">5.6.2.4</ecNumber>
    </recommendedName>
</protein>
<feature type="domain" description="UvrD-like helicase ATP-binding" evidence="11">
    <location>
        <begin position="1"/>
        <end position="253"/>
    </location>
</feature>
<evidence type="ECO:0000256" key="5">
    <source>
        <dbReference type="ARBA" id="ARBA00022840"/>
    </source>
</evidence>
<keyword evidence="6" id="KW-0238">DNA-binding</keyword>
<evidence type="ECO:0000313" key="12">
    <source>
        <dbReference type="EMBL" id="KKN81410.1"/>
    </source>
</evidence>
<dbReference type="SUPFAM" id="SSF52540">
    <property type="entry name" value="P-loop containing nucleoside triphosphate hydrolases"/>
    <property type="match status" value="1"/>
</dbReference>
<evidence type="ECO:0000256" key="1">
    <source>
        <dbReference type="ARBA" id="ARBA00009922"/>
    </source>
</evidence>
<reference evidence="12" key="1">
    <citation type="journal article" date="2015" name="Nature">
        <title>Complex archaea that bridge the gap between prokaryotes and eukaryotes.</title>
        <authorList>
            <person name="Spang A."/>
            <person name="Saw J.H."/>
            <person name="Jorgensen S.L."/>
            <person name="Zaremba-Niedzwiedzka K."/>
            <person name="Martijn J."/>
            <person name="Lind A.E."/>
            <person name="van Eijk R."/>
            <person name="Schleper C."/>
            <person name="Guy L."/>
            <person name="Ettema T.J."/>
        </authorList>
    </citation>
    <scope>NUCLEOTIDE SEQUENCE</scope>
</reference>
<dbReference type="Gene3D" id="3.40.50.300">
    <property type="entry name" value="P-loop containing nucleotide triphosphate hydrolases"/>
    <property type="match status" value="2"/>
</dbReference>
<dbReference type="PROSITE" id="PS51198">
    <property type="entry name" value="UVRD_HELICASE_ATP_BIND"/>
    <property type="match status" value="1"/>
</dbReference>
<dbReference type="GO" id="GO:0016787">
    <property type="term" value="F:hydrolase activity"/>
    <property type="evidence" value="ECO:0007669"/>
    <property type="project" value="UniProtKB-KW"/>
</dbReference>
<evidence type="ECO:0000256" key="8">
    <source>
        <dbReference type="ARBA" id="ARBA00034617"/>
    </source>
</evidence>
<keyword evidence="3" id="KW-0378">Hydrolase</keyword>
<evidence type="ECO:0000256" key="4">
    <source>
        <dbReference type="ARBA" id="ARBA00022806"/>
    </source>
</evidence>